<evidence type="ECO:0000256" key="1">
    <source>
        <dbReference type="ARBA" id="ARBA00022750"/>
    </source>
</evidence>
<dbReference type="PROSITE" id="PS50158">
    <property type="entry name" value="ZF_CCHC"/>
    <property type="match status" value="1"/>
</dbReference>
<keyword evidence="4" id="KW-0472">Membrane</keyword>
<dbReference type="InterPro" id="IPR001878">
    <property type="entry name" value="Znf_CCHC"/>
</dbReference>
<keyword evidence="7" id="KW-1185">Reference proteome</keyword>
<accession>A0ABQ4XSL4</accession>
<dbReference type="InterPro" id="IPR057670">
    <property type="entry name" value="SH3_retrovirus"/>
</dbReference>
<proteinExistence type="predicted"/>
<dbReference type="Pfam" id="PF07727">
    <property type="entry name" value="RVT_2"/>
    <property type="match status" value="1"/>
</dbReference>
<evidence type="ECO:0000256" key="3">
    <source>
        <dbReference type="SAM" id="MobiDB-lite"/>
    </source>
</evidence>
<dbReference type="Pfam" id="PF25597">
    <property type="entry name" value="SH3_retrovirus"/>
    <property type="match status" value="1"/>
</dbReference>
<dbReference type="SMART" id="SM00343">
    <property type="entry name" value="ZnF_C2HC"/>
    <property type="match status" value="1"/>
</dbReference>
<dbReference type="SUPFAM" id="SSF56672">
    <property type="entry name" value="DNA/RNA polymerases"/>
    <property type="match status" value="1"/>
</dbReference>
<gene>
    <name evidence="6" type="ORF">Tco_0682463</name>
</gene>
<dbReference type="InterPro" id="IPR013103">
    <property type="entry name" value="RVT_2"/>
</dbReference>
<sequence>MAAAAKKHMASSFAKLEKFEGVDFRRWQKKMHFMLFRMSAVYVLTTPMPDDGDTLEAKYMAEDASSKKFLVSNFTNYKMTDSRPVLEQYNELLGILGRFTQHNMNLDESIKVSYIIDKLPPSWKDFKHTLKHLKEELTLIELGSHLRIEESIRAQDNNKPKGNNVAGHSVVNMVEHNNSSRYNDNKGKRKHHDTRANPNKKSKVTCWKCGKPRHLKKDCKGGNVGNRANDDDVAWWVDSGATVHVCKDRCWFKTYESLNDGSILHMGNESTAFVHRRGCVDLRLNIVSDNIGSAFMSTSKLNDSILWHARLCHVHFKRLQDMSKDGLIPAFDMDTKKCQTCMLNKITKKPFQNVKCKTKVLELIHSNLYDLHATSSLGNKKYFVTFIMMPLGLIGENRVVKEMVNSMLSNSGLSQGFWGEAMPVVRLPDLKLKTLGEKGIECIFVRYAEHSKAFRFYVIEPNDSVAINSIIESRDAIFDENMFSFIPRLSQRSLVKGTVDSGGSVVSERVTNEIDDPKIFDEAMKSQDVAFWKEAIADEMDSIMGNNTWVLTDLPPGCRPLGYKWIFKRKLKVDGTVEKFKARLVIQGFKQKSRIYCFDTYALVARISTIILLIALASIYSLIIHKIDVKIAFLNGELEEEVYMNQPLGFILPDNENKVCKLIKSLYGIKHAPKQWYQKFNEVVLSNGYILNQADKCVYSKFDASGKGVIICLYVNDMLIFGTDQVYVDLTKEFLSPSFYIKDMGEADVILGIRIKHESNGIAISQYHCIEKVLKKFNYSDCTPVSTPMDTCEKLMPNRGLAVSQLEYSK</sequence>
<evidence type="ECO:0000256" key="2">
    <source>
        <dbReference type="PROSITE-ProRule" id="PRU00047"/>
    </source>
</evidence>
<keyword evidence="4" id="KW-1133">Transmembrane helix</keyword>
<comment type="caution">
    <text evidence="6">The sequence shown here is derived from an EMBL/GenBank/DDBJ whole genome shotgun (WGS) entry which is preliminary data.</text>
</comment>
<reference evidence="6" key="2">
    <citation type="submission" date="2022-01" db="EMBL/GenBank/DDBJ databases">
        <authorList>
            <person name="Yamashiro T."/>
            <person name="Shiraishi A."/>
            <person name="Satake H."/>
            <person name="Nakayama K."/>
        </authorList>
    </citation>
    <scope>NUCLEOTIDE SEQUENCE</scope>
</reference>
<evidence type="ECO:0000259" key="5">
    <source>
        <dbReference type="PROSITE" id="PS50158"/>
    </source>
</evidence>
<dbReference type="PANTHER" id="PTHR47592:SF29">
    <property type="entry name" value="ZINC FINGER, CCHC-TYPE"/>
    <property type="match status" value="1"/>
</dbReference>
<dbReference type="EMBL" id="BQNB010009751">
    <property type="protein sequence ID" value="GJS67898.1"/>
    <property type="molecule type" value="Genomic_DNA"/>
</dbReference>
<keyword evidence="1" id="KW-0064">Aspartyl protease</keyword>
<dbReference type="Proteomes" id="UP001151760">
    <property type="component" value="Unassembled WGS sequence"/>
</dbReference>
<dbReference type="InterPro" id="IPR025724">
    <property type="entry name" value="GAG-pre-integrase_dom"/>
</dbReference>
<organism evidence="6 7">
    <name type="scientific">Tanacetum coccineum</name>
    <dbReference type="NCBI Taxonomy" id="301880"/>
    <lineage>
        <taxon>Eukaryota</taxon>
        <taxon>Viridiplantae</taxon>
        <taxon>Streptophyta</taxon>
        <taxon>Embryophyta</taxon>
        <taxon>Tracheophyta</taxon>
        <taxon>Spermatophyta</taxon>
        <taxon>Magnoliopsida</taxon>
        <taxon>eudicotyledons</taxon>
        <taxon>Gunneridae</taxon>
        <taxon>Pentapetalae</taxon>
        <taxon>asterids</taxon>
        <taxon>campanulids</taxon>
        <taxon>Asterales</taxon>
        <taxon>Asteraceae</taxon>
        <taxon>Asteroideae</taxon>
        <taxon>Anthemideae</taxon>
        <taxon>Anthemidinae</taxon>
        <taxon>Tanacetum</taxon>
    </lineage>
</organism>
<dbReference type="InterPro" id="IPR043502">
    <property type="entry name" value="DNA/RNA_pol_sf"/>
</dbReference>
<evidence type="ECO:0000313" key="7">
    <source>
        <dbReference type="Proteomes" id="UP001151760"/>
    </source>
</evidence>
<dbReference type="Pfam" id="PF22936">
    <property type="entry name" value="Pol_BBD"/>
    <property type="match status" value="1"/>
</dbReference>
<keyword evidence="4" id="KW-0812">Transmembrane</keyword>
<keyword evidence="2" id="KW-0862">Zinc</keyword>
<dbReference type="InterPro" id="IPR054722">
    <property type="entry name" value="PolX-like_BBD"/>
</dbReference>
<evidence type="ECO:0000256" key="4">
    <source>
        <dbReference type="SAM" id="Phobius"/>
    </source>
</evidence>
<name>A0ABQ4XSL4_9ASTR</name>
<protein>
    <submittedName>
        <fullName evidence="6">Zinc finger, CCHC-type containing protein</fullName>
    </submittedName>
</protein>
<reference evidence="6" key="1">
    <citation type="journal article" date="2022" name="Int. J. Mol. Sci.">
        <title>Draft Genome of Tanacetum Coccineum: Genomic Comparison of Closely Related Tanacetum-Family Plants.</title>
        <authorList>
            <person name="Yamashiro T."/>
            <person name="Shiraishi A."/>
            <person name="Nakayama K."/>
            <person name="Satake H."/>
        </authorList>
    </citation>
    <scope>NUCLEOTIDE SEQUENCE</scope>
</reference>
<dbReference type="PANTHER" id="PTHR47592">
    <property type="entry name" value="PBF68 PROTEIN"/>
    <property type="match status" value="1"/>
</dbReference>
<dbReference type="Pfam" id="PF13976">
    <property type="entry name" value="gag_pre-integrs"/>
    <property type="match status" value="1"/>
</dbReference>
<feature type="transmembrane region" description="Helical" evidence="4">
    <location>
        <begin position="601"/>
        <end position="623"/>
    </location>
</feature>
<feature type="region of interest" description="Disordered" evidence="3">
    <location>
        <begin position="178"/>
        <end position="203"/>
    </location>
</feature>
<feature type="domain" description="CCHC-type" evidence="5">
    <location>
        <begin position="206"/>
        <end position="220"/>
    </location>
</feature>
<keyword evidence="2" id="KW-0479">Metal-binding</keyword>
<evidence type="ECO:0000313" key="6">
    <source>
        <dbReference type="EMBL" id="GJS67898.1"/>
    </source>
</evidence>
<dbReference type="Pfam" id="PF14223">
    <property type="entry name" value="Retrotran_gag_2"/>
    <property type="match status" value="1"/>
</dbReference>
<feature type="compositionally biased region" description="Basic residues" evidence="3">
    <location>
        <begin position="187"/>
        <end position="203"/>
    </location>
</feature>
<keyword evidence="1" id="KW-0645">Protease</keyword>
<keyword evidence="2" id="KW-0863">Zinc-finger</keyword>
<keyword evidence="1" id="KW-0378">Hydrolase</keyword>